<organism evidence="3 4">
    <name type="scientific">Lasiosphaeris hirsuta</name>
    <dbReference type="NCBI Taxonomy" id="260670"/>
    <lineage>
        <taxon>Eukaryota</taxon>
        <taxon>Fungi</taxon>
        <taxon>Dikarya</taxon>
        <taxon>Ascomycota</taxon>
        <taxon>Pezizomycotina</taxon>
        <taxon>Sordariomycetes</taxon>
        <taxon>Sordariomycetidae</taxon>
        <taxon>Sordariales</taxon>
        <taxon>Lasiosphaeriaceae</taxon>
        <taxon>Lasiosphaeris</taxon>
    </lineage>
</organism>
<dbReference type="GO" id="GO:0016747">
    <property type="term" value="F:acyltransferase activity, transferring groups other than amino-acyl groups"/>
    <property type="evidence" value="ECO:0007669"/>
    <property type="project" value="InterPro"/>
</dbReference>
<name>A0AA40AYP0_9PEZI</name>
<dbReference type="EMBL" id="JAUKUA010000002">
    <property type="protein sequence ID" value="KAK0724424.1"/>
    <property type="molecule type" value="Genomic_DNA"/>
</dbReference>
<feature type="region of interest" description="Disordered" evidence="1">
    <location>
        <begin position="95"/>
        <end position="120"/>
    </location>
</feature>
<protein>
    <submittedName>
        <fullName evidence="3">Acetyltransferase</fullName>
    </submittedName>
</protein>
<dbReference type="PANTHER" id="PTHR42791:SF2">
    <property type="entry name" value="N-ACETYLTRANSFERASE DOMAIN-CONTAINING PROTEIN"/>
    <property type="match status" value="1"/>
</dbReference>
<dbReference type="InterPro" id="IPR016181">
    <property type="entry name" value="Acyl_CoA_acyltransferase"/>
</dbReference>
<dbReference type="InterPro" id="IPR000182">
    <property type="entry name" value="GNAT_dom"/>
</dbReference>
<feature type="domain" description="N-acetyltransferase" evidence="2">
    <location>
        <begin position="111"/>
        <end position="241"/>
    </location>
</feature>
<keyword evidence="4" id="KW-1185">Reference proteome</keyword>
<gene>
    <name evidence="3" type="ORF">B0H67DRAFT_598056</name>
</gene>
<dbReference type="Proteomes" id="UP001172102">
    <property type="component" value="Unassembled WGS sequence"/>
</dbReference>
<dbReference type="Pfam" id="PF13673">
    <property type="entry name" value="Acetyltransf_10"/>
    <property type="match status" value="1"/>
</dbReference>
<accession>A0AA40AYP0</accession>
<dbReference type="AlphaFoldDB" id="A0AA40AYP0"/>
<dbReference type="CDD" id="cd04301">
    <property type="entry name" value="NAT_SF"/>
    <property type="match status" value="1"/>
</dbReference>
<dbReference type="SUPFAM" id="SSF55729">
    <property type="entry name" value="Acyl-CoA N-acyltransferases (Nat)"/>
    <property type="match status" value="1"/>
</dbReference>
<reference evidence="3" key="1">
    <citation type="submission" date="2023-06" db="EMBL/GenBank/DDBJ databases">
        <title>Genome-scale phylogeny and comparative genomics of the fungal order Sordariales.</title>
        <authorList>
            <consortium name="Lawrence Berkeley National Laboratory"/>
            <person name="Hensen N."/>
            <person name="Bonometti L."/>
            <person name="Westerberg I."/>
            <person name="Brannstrom I.O."/>
            <person name="Guillou S."/>
            <person name="Cros-Aarteil S."/>
            <person name="Calhoun S."/>
            <person name="Haridas S."/>
            <person name="Kuo A."/>
            <person name="Mondo S."/>
            <person name="Pangilinan J."/>
            <person name="Riley R."/>
            <person name="Labutti K."/>
            <person name="Andreopoulos B."/>
            <person name="Lipzen A."/>
            <person name="Chen C."/>
            <person name="Yanf M."/>
            <person name="Daum C."/>
            <person name="Ng V."/>
            <person name="Clum A."/>
            <person name="Steindorff A."/>
            <person name="Ohm R."/>
            <person name="Martin F."/>
            <person name="Silar P."/>
            <person name="Natvig D."/>
            <person name="Lalanne C."/>
            <person name="Gautier V."/>
            <person name="Ament-Velasquez S.L."/>
            <person name="Kruys A."/>
            <person name="Hutchinson M.I."/>
            <person name="Powell A.J."/>
            <person name="Barry K."/>
            <person name="Miller A.N."/>
            <person name="Grigoriev I.V."/>
            <person name="Debuchy R."/>
            <person name="Gladieux P."/>
            <person name="Thoren M.H."/>
            <person name="Johannesson H."/>
        </authorList>
    </citation>
    <scope>NUCLEOTIDE SEQUENCE</scope>
    <source>
        <strain evidence="3">SMH4607-1</strain>
    </source>
</reference>
<evidence type="ECO:0000256" key="1">
    <source>
        <dbReference type="SAM" id="MobiDB-lite"/>
    </source>
</evidence>
<dbReference type="Gene3D" id="3.40.630.30">
    <property type="match status" value="1"/>
</dbReference>
<evidence type="ECO:0000259" key="2">
    <source>
        <dbReference type="PROSITE" id="PS51186"/>
    </source>
</evidence>
<dbReference type="PROSITE" id="PS51186">
    <property type="entry name" value="GNAT"/>
    <property type="match status" value="1"/>
</dbReference>
<evidence type="ECO:0000313" key="3">
    <source>
        <dbReference type="EMBL" id="KAK0724424.1"/>
    </source>
</evidence>
<sequence>MESSGGRKAFAITSVTVADGPALAANNIPAFWADPHWRLEWQHRTLEYHISQIALRYPRTLLRNRATARHQKAVDTATGEILGYVRWSIPASHSTTITSEKGGNEPAWPEAMVPTVSSEEEAEIDRVAETAVWDPRSDTDPLSDGPREIEKEILGRKEYMILDYLAVHPRHQRRGVATDLVRSGMQQAEKLGLDIFVRAMKPGVPVYRRLGFRMEREIVQDNSQYGGPGLFCDYFLVYEQPGRV</sequence>
<dbReference type="InterPro" id="IPR052523">
    <property type="entry name" value="Trichothecene_AcTrans"/>
</dbReference>
<proteinExistence type="predicted"/>
<dbReference type="PANTHER" id="PTHR42791">
    <property type="entry name" value="GNAT FAMILY ACETYLTRANSFERASE"/>
    <property type="match status" value="1"/>
</dbReference>
<evidence type="ECO:0000313" key="4">
    <source>
        <dbReference type="Proteomes" id="UP001172102"/>
    </source>
</evidence>
<comment type="caution">
    <text evidence="3">The sequence shown here is derived from an EMBL/GenBank/DDBJ whole genome shotgun (WGS) entry which is preliminary data.</text>
</comment>